<reference evidence="11" key="3">
    <citation type="submission" date="2020-10" db="UniProtKB">
        <authorList>
            <consortium name="WormBaseParasite"/>
        </authorList>
    </citation>
    <scope>IDENTIFICATION</scope>
</reference>
<keyword evidence="6" id="KW-0969">Cilium</keyword>
<accession>A0A068X0Y9</accession>
<evidence type="ECO:0000256" key="4">
    <source>
        <dbReference type="ARBA" id="ARBA00022553"/>
    </source>
</evidence>
<dbReference type="EMBL" id="LK028604">
    <property type="protein sequence ID" value="CDS24412.1"/>
    <property type="molecule type" value="Genomic_DNA"/>
</dbReference>
<evidence type="ECO:0000256" key="5">
    <source>
        <dbReference type="ARBA" id="ARBA00022846"/>
    </source>
</evidence>
<evidence type="ECO:0000313" key="9">
    <source>
        <dbReference type="EMBL" id="CDS24412.1"/>
    </source>
</evidence>
<dbReference type="AlphaFoldDB" id="A0A068X0Y9"/>
<evidence type="ECO:0000256" key="1">
    <source>
        <dbReference type="ARBA" id="ARBA00004611"/>
    </source>
</evidence>
<keyword evidence="4" id="KW-0597">Phosphoprotein</keyword>
<reference evidence="9" key="2">
    <citation type="submission" date="2014-06" db="EMBL/GenBank/DDBJ databases">
        <authorList>
            <person name="Aslett M."/>
        </authorList>
    </citation>
    <scope>NUCLEOTIDE SEQUENCE</scope>
</reference>
<dbReference type="GO" id="GO:0005929">
    <property type="term" value="C:cilium"/>
    <property type="evidence" value="ECO:0007669"/>
    <property type="project" value="TreeGrafter"/>
</dbReference>
<evidence type="ECO:0000313" key="11">
    <source>
        <dbReference type="WBParaSite" id="EgrG_001158100"/>
    </source>
</evidence>
<evidence type="ECO:0000313" key="10">
    <source>
        <dbReference type="Proteomes" id="UP000492820"/>
    </source>
</evidence>
<gene>
    <name evidence="9" type="ORF">EgrG_001158100</name>
</gene>
<evidence type="ECO:0000256" key="3">
    <source>
        <dbReference type="ARBA" id="ARBA00022490"/>
    </source>
</evidence>
<sequence>MEETRPIRSFPIGRNKILPLKCRESKVTNYRDSFSRLFEKRLVTPPPIKGRDHTEAQTELYLEELSEVIETDTICCQTDDFLDRPPTPLFVPAKTGVDVATEIPSGDLFDFDLEVKPILEVLVGKLMEQALLEVCEEEELAEIRKQQLEFEEIRDADLMEMQRLAERERRYREEKERRIAQHLEYQAKQKELVEKIAARTFARVYLEPLVPNVYEDLYIQGYFYDVVEHGVAETFIPWLLDAVCEELDVEAKCRALLDSMICEATNEVNEAYARLDACELEEGVVGEEKEGDKVNELESNEEMKTNLKTKTRGISQLNHERGCKRTERTFWNEADLFMMLIP</sequence>
<comment type="subcellular location">
    <subcellularLocation>
        <location evidence="1">Cytoplasm</location>
        <location evidence="1">Cytoskeleton</location>
        <location evidence="1">Flagellum axoneme</location>
    </subcellularLocation>
</comment>
<comment type="similarity">
    <text evidence="2">Belongs to the flagellar radial spoke RSP3 family.</text>
</comment>
<dbReference type="Pfam" id="PF06098">
    <property type="entry name" value="Radial_spoke_3"/>
    <property type="match status" value="1"/>
</dbReference>
<dbReference type="Proteomes" id="UP000492820">
    <property type="component" value="Unassembled WGS sequence"/>
</dbReference>
<dbReference type="PANTHER" id="PTHR21648:SF0">
    <property type="entry name" value="RADIAL SPOKE HEAD PROTEIN 3 HOMOLOG"/>
    <property type="match status" value="1"/>
</dbReference>
<evidence type="ECO:0000256" key="8">
    <source>
        <dbReference type="ARBA" id="ARBA00023273"/>
    </source>
</evidence>
<protein>
    <submittedName>
        <fullName evidence="9 11">Radial spoke 3</fullName>
    </submittedName>
</protein>
<dbReference type="WBParaSite" id="EgrG_001158100">
    <property type="protein sequence ID" value="EgrG_001158100"/>
    <property type="gene ID" value="EgrG_001158100"/>
</dbReference>
<proteinExistence type="inferred from homology"/>
<keyword evidence="7" id="KW-0206">Cytoskeleton</keyword>
<keyword evidence="5" id="KW-0282">Flagellum</keyword>
<name>A0A068X0Y9_ECHGR</name>
<evidence type="ECO:0000256" key="6">
    <source>
        <dbReference type="ARBA" id="ARBA00023069"/>
    </source>
</evidence>
<keyword evidence="3" id="KW-0963">Cytoplasm</keyword>
<organism evidence="9">
    <name type="scientific">Echinococcus granulosus</name>
    <name type="common">Hydatid tapeworm</name>
    <dbReference type="NCBI Taxonomy" id="6210"/>
    <lineage>
        <taxon>Eukaryota</taxon>
        <taxon>Metazoa</taxon>
        <taxon>Spiralia</taxon>
        <taxon>Lophotrochozoa</taxon>
        <taxon>Platyhelminthes</taxon>
        <taxon>Cestoda</taxon>
        <taxon>Eucestoda</taxon>
        <taxon>Cyclophyllidea</taxon>
        <taxon>Taeniidae</taxon>
        <taxon>Echinococcus</taxon>
        <taxon>Echinococcus granulosus group</taxon>
    </lineage>
</organism>
<keyword evidence="8" id="KW-0966">Cell projection</keyword>
<dbReference type="OrthoDB" id="313308at2759"/>
<reference evidence="9 10" key="1">
    <citation type="journal article" date="2013" name="Nature">
        <title>The genomes of four tapeworm species reveal adaptations to parasitism.</title>
        <authorList>
            <person name="Tsai I.J."/>
            <person name="Zarowiecki M."/>
            <person name="Holroyd N."/>
            <person name="Garciarrubio A."/>
            <person name="Sanchez-Flores A."/>
            <person name="Brooks K.L."/>
            <person name="Tracey A."/>
            <person name="Bobes R.J."/>
            <person name="Fragoso G."/>
            <person name="Sciutto E."/>
            <person name="Aslett M."/>
            <person name="Beasley H."/>
            <person name="Bennett H.M."/>
            <person name="Cai J."/>
            <person name="Camicia F."/>
            <person name="Clark R."/>
            <person name="Cucher M."/>
            <person name="De Silva N."/>
            <person name="Day T.A."/>
            <person name="Deplazes P."/>
            <person name="Estrada K."/>
            <person name="Fernandez C."/>
            <person name="Holland P.W."/>
            <person name="Hou J."/>
            <person name="Hu S."/>
            <person name="Huckvale T."/>
            <person name="Hung S.S."/>
            <person name="Kamenetzky L."/>
            <person name="Keane J.A."/>
            <person name="Kiss F."/>
            <person name="Koziol U."/>
            <person name="Lambert O."/>
            <person name="Liu K."/>
            <person name="Luo X."/>
            <person name="Luo Y."/>
            <person name="Macchiaroli N."/>
            <person name="Nichol S."/>
            <person name="Paps J."/>
            <person name="Parkinson J."/>
            <person name="Pouchkina-Stantcheva N."/>
            <person name="Riddiford N."/>
            <person name="Rosenzvit M."/>
            <person name="Salinas G."/>
            <person name="Wasmuth J.D."/>
            <person name="Zamanian M."/>
            <person name="Zheng Y."/>
            <person name="Cai X."/>
            <person name="Soberon X."/>
            <person name="Olson P.D."/>
            <person name="Laclette J.P."/>
            <person name="Brehm K."/>
            <person name="Berriman M."/>
            <person name="Garciarrubio A."/>
            <person name="Bobes R.J."/>
            <person name="Fragoso G."/>
            <person name="Sanchez-Flores A."/>
            <person name="Estrada K."/>
            <person name="Cevallos M.A."/>
            <person name="Morett E."/>
            <person name="Gonzalez V."/>
            <person name="Portillo T."/>
            <person name="Ochoa-Leyva A."/>
            <person name="Jose M.V."/>
            <person name="Sciutto E."/>
            <person name="Landa A."/>
            <person name="Jimenez L."/>
            <person name="Valdes V."/>
            <person name="Carrero J.C."/>
            <person name="Larralde C."/>
            <person name="Morales-Montor J."/>
            <person name="Limon-Lason J."/>
            <person name="Soberon X."/>
            <person name="Laclette J.P."/>
        </authorList>
    </citation>
    <scope>NUCLEOTIDE SEQUENCE [LARGE SCALE GENOMIC DNA]</scope>
</reference>
<evidence type="ECO:0000256" key="2">
    <source>
        <dbReference type="ARBA" id="ARBA00006737"/>
    </source>
</evidence>
<dbReference type="PANTHER" id="PTHR21648">
    <property type="entry name" value="FLAGELLAR RADIAL SPOKE PROTEIN 3"/>
    <property type="match status" value="1"/>
</dbReference>
<dbReference type="InterPro" id="IPR009290">
    <property type="entry name" value="Radial_spoke_3"/>
</dbReference>
<evidence type="ECO:0000256" key="7">
    <source>
        <dbReference type="ARBA" id="ARBA00023212"/>
    </source>
</evidence>